<dbReference type="InterPro" id="IPR052196">
    <property type="entry name" value="Bact_Kbp"/>
</dbReference>
<dbReference type="Pfam" id="PF01476">
    <property type="entry name" value="LysM"/>
    <property type="match status" value="1"/>
</dbReference>
<evidence type="ECO:0000313" key="3">
    <source>
        <dbReference type="Proteomes" id="UP000632125"/>
    </source>
</evidence>
<dbReference type="CDD" id="cd00118">
    <property type="entry name" value="LysM"/>
    <property type="match status" value="1"/>
</dbReference>
<feature type="domain" description="LysM" evidence="1">
    <location>
        <begin position="169"/>
        <end position="219"/>
    </location>
</feature>
<dbReference type="Gene3D" id="3.10.350.10">
    <property type="entry name" value="LysM domain"/>
    <property type="match status" value="1"/>
</dbReference>
<dbReference type="PANTHER" id="PTHR34700">
    <property type="entry name" value="POTASSIUM BINDING PROTEIN KBP"/>
    <property type="match status" value="1"/>
</dbReference>
<dbReference type="PROSITE" id="PS51782">
    <property type="entry name" value="LYSM"/>
    <property type="match status" value="1"/>
</dbReference>
<dbReference type="RefSeq" id="WP_190858528.1">
    <property type="nucleotide sequence ID" value="NZ_JACXIY010000004.1"/>
</dbReference>
<gene>
    <name evidence="2" type="ORF">IDH41_04045</name>
</gene>
<name>A0A927H4Q3_9BACL</name>
<dbReference type="Proteomes" id="UP000632125">
    <property type="component" value="Unassembled WGS sequence"/>
</dbReference>
<protein>
    <submittedName>
        <fullName evidence="2">LysM peptidoglycan-binding domain-containing protein</fullName>
    </submittedName>
</protein>
<evidence type="ECO:0000313" key="2">
    <source>
        <dbReference type="EMBL" id="MBD2867738.1"/>
    </source>
</evidence>
<dbReference type="InterPro" id="IPR036779">
    <property type="entry name" value="LysM_dom_sf"/>
</dbReference>
<dbReference type="SMART" id="SM00257">
    <property type="entry name" value="LysM"/>
    <property type="match status" value="1"/>
</dbReference>
<proteinExistence type="predicted"/>
<sequence>MASMEFWLSTLDSKERLRLPVNPEQIAVKTSHGYEDVQVTQLGEYTIIGEAALKEFSLSSLFPRDYHPGYCEYQEIPDPWQTVKQIEGWMKSRRPVRLAITGPEKRIEEQVTIRSFQYSERAGSPGDLYYELELKQYVHVMFRQVKASESGGAAVADGDLRPDSAVPPRTYVVIPRDTLWKIAQRTLGNGDRWNEVYDANRQTIGKDPNNIFPGQKLVIPS</sequence>
<dbReference type="SUPFAM" id="SSF54106">
    <property type="entry name" value="LysM domain"/>
    <property type="match status" value="1"/>
</dbReference>
<comment type="caution">
    <text evidence="2">The sequence shown here is derived from an EMBL/GenBank/DDBJ whole genome shotgun (WGS) entry which is preliminary data.</text>
</comment>
<accession>A0A927H4Q3</accession>
<dbReference type="AlphaFoldDB" id="A0A927H4Q3"/>
<reference evidence="2" key="1">
    <citation type="submission" date="2020-09" db="EMBL/GenBank/DDBJ databases">
        <title>A novel bacterium of genus Paenibacillus, isolated from South China Sea.</title>
        <authorList>
            <person name="Huang H."/>
            <person name="Mo K."/>
            <person name="Hu Y."/>
        </authorList>
    </citation>
    <scope>NUCLEOTIDE SEQUENCE</scope>
    <source>
        <strain evidence="2">IB182493</strain>
    </source>
</reference>
<dbReference type="EMBL" id="JACXIY010000004">
    <property type="protein sequence ID" value="MBD2867738.1"/>
    <property type="molecule type" value="Genomic_DNA"/>
</dbReference>
<dbReference type="InterPro" id="IPR018392">
    <property type="entry name" value="LysM"/>
</dbReference>
<evidence type="ECO:0000259" key="1">
    <source>
        <dbReference type="PROSITE" id="PS51782"/>
    </source>
</evidence>
<organism evidence="2 3">
    <name type="scientific">Paenibacillus arenilitoris</name>
    <dbReference type="NCBI Taxonomy" id="2772299"/>
    <lineage>
        <taxon>Bacteria</taxon>
        <taxon>Bacillati</taxon>
        <taxon>Bacillota</taxon>
        <taxon>Bacilli</taxon>
        <taxon>Bacillales</taxon>
        <taxon>Paenibacillaceae</taxon>
        <taxon>Paenibacillus</taxon>
    </lineage>
</organism>
<keyword evidence="3" id="KW-1185">Reference proteome</keyword>
<dbReference type="PANTHER" id="PTHR34700:SF4">
    <property type="entry name" value="PHAGE-LIKE ELEMENT PBSX PROTEIN XKDP"/>
    <property type="match status" value="1"/>
</dbReference>